<feature type="active site" evidence="10">
    <location>
        <position position="502"/>
    </location>
</feature>
<dbReference type="GO" id="GO:0016020">
    <property type="term" value="C:membrane"/>
    <property type="evidence" value="ECO:0007669"/>
    <property type="project" value="InterPro"/>
</dbReference>
<dbReference type="InterPro" id="IPR012341">
    <property type="entry name" value="6hp_glycosidase-like_sf"/>
</dbReference>
<keyword evidence="4 11" id="KW-0479">Metal-binding</keyword>
<reference evidence="17" key="1">
    <citation type="journal article" date="2014" name="Proc. Natl. Acad. Sci. U.S.A.">
        <title>Extensive sampling of basidiomycete genomes demonstrates inadequacy of the white-rot/brown-rot paradigm for wood decay fungi.</title>
        <authorList>
            <person name="Riley R."/>
            <person name="Salamov A.A."/>
            <person name="Brown D.W."/>
            <person name="Nagy L.G."/>
            <person name="Floudas D."/>
            <person name="Held B.W."/>
            <person name="Levasseur A."/>
            <person name="Lombard V."/>
            <person name="Morin E."/>
            <person name="Otillar R."/>
            <person name="Lindquist E.A."/>
            <person name="Sun H."/>
            <person name="LaButti K.M."/>
            <person name="Schmutz J."/>
            <person name="Jabbour D."/>
            <person name="Luo H."/>
            <person name="Baker S.E."/>
            <person name="Pisabarro A.G."/>
            <person name="Walton J.D."/>
            <person name="Blanchette R.A."/>
            <person name="Henrissat B."/>
            <person name="Martin F."/>
            <person name="Cullen D."/>
            <person name="Hibbett D.S."/>
            <person name="Grigoriev I.V."/>
        </authorList>
    </citation>
    <scope>NUCLEOTIDE SEQUENCE [LARGE SCALE GENOMIC DNA]</scope>
    <source>
        <strain evidence="17">FD-172 SS1</strain>
    </source>
</reference>
<keyword evidence="17" id="KW-1185">Reference proteome</keyword>
<evidence type="ECO:0000256" key="13">
    <source>
        <dbReference type="RuleBase" id="RU361193"/>
    </source>
</evidence>
<dbReference type="PANTHER" id="PTHR11742">
    <property type="entry name" value="MANNOSYL-OLIGOSACCHARIDE ALPHA-1,2-MANNOSIDASE-RELATED"/>
    <property type="match status" value="1"/>
</dbReference>
<keyword evidence="13" id="KW-0326">Glycosidase</keyword>
<dbReference type="Proteomes" id="UP000027195">
    <property type="component" value="Unassembled WGS sequence"/>
</dbReference>
<evidence type="ECO:0000256" key="8">
    <source>
        <dbReference type="ARBA" id="ARBA00047669"/>
    </source>
</evidence>
<evidence type="ECO:0000256" key="10">
    <source>
        <dbReference type="PIRSR" id="PIRSR601382-1"/>
    </source>
</evidence>
<keyword evidence="15" id="KW-0812">Transmembrane</keyword>
<comment type="cofactor">
    <cofactor evidence="1 11">
        <name>Ca(2+)</name>
        <dbReference type="ChEBI" id="CHEBI:29108"/>
    </cofactor>
</comment>
<evidence type="ECO:0000256" key="1">
    <source>
        <dbReference type="ARBA" id="ARBA00001913"/>
    </source>
</evidence>
<evidence type="ECO:0000256" key="5">
    <source>
        <dbReference type="ARBA" id="ARBA00022801"/>
    </source>
</evidence>
<evidence type="ECO:0000256" key="15">
    <source>
        <dbReference type="SAM" id="Phobius"/>
    </source>
</evidence>
<comment type="pathway">
    <text evidence="2">Protein modification; protein glycosylation.</text>
</comment>
<dbReference type="EC" id="3.2.1.-" evidence="13"/>
<dbReference type="Gene3D" id="1.50.10.10">
    <property type="match status" value="1"/>
</dbReference>
<comment type="catalytic activity">
    <reaction evidence="8">
        <text>N(4)-(alpha-D-Man-(1-&gt;2)-alpha-D-Man-(1-&gt;2)-alpha-D-Man-(1-&gt;3)-[alpha-D-Man-(1-&gt;3)-[alpha-D-Man-(1-&gt;2)-alpha-D-Man-(1-&gt;6)]-alpha-D-Man-(1-&gt;6)]-beta-D-Man-(1-&gt;4)-beta-D-GlcNAc-(1-&gt;4)-beta-D-GlcNAc)-L-asparaginyl-[protein] (N-glucan mannose isomer 8A1,2,3B1,3) + 3 H2O = N(4)-(alpha-D-Man-(1-&gt;3)-[alpha-D-Man-(1-&gt;3)-[alpha-D-Man-(1-&gt;6)]-alpha-D-Man-(1-&gt;6)]-beta-D-Man-(1-&gt;4)-beta-D-GlcNAc-(1-&gt;4)-beta-D-GlcNAc)-L-asparaginyl-[protein] (N-glucan mannose isomer 5A1,2) + 3 beta-D-mannose</text>
        <dbReference type="Rhea" id="RHEA:56028"/>
        <dbReference type="Rhea" id="RHEA-COMP:14358"/>
        <dbReference type="Rhea" id="RHEA-COMP:14367"/>
        <dbReference type="ChEBI" id="CHEBI:15377"/>
        <dbReference type="ChEBI" id="CHEBI:28563"/>
        <dbReference type="ChEBI" id="CHEBI:59087"/>
        <dbReference type="ChEBI" id="CHEBI:60628"/>
        <dbReference type="EC" id="3.2.1.113"/>
    </reaction>
</comment>
<dbReference type="SUPFAM" id="SSF48225">
    <property type="entry name" value="Seven-hairpin glycosidases"/>
    <property type="match status" value="1"/>
</dbReference>
<gene>
    <name evidence="16" type="ORF">BOTBODRAFT_137661</name>
</gene>
<organism evidence="16 17">
    <name type="scientific">Botryobasidium botryosum (strain FD-172 SS1)</name>
    <dbReference type="NCBI Taxonomy" id="930990"/>
    <lineage>
        <taxon>Eukaryota</taxon>
        <taxon>Fungi</taxon>
        <taxon>Dikarya</taxon>
        <taxon>Basidiomycota</taxon>
        <taxon>Agaricomycotina</taxon>
        <taxon>Agaricomycetes</taxon>
        <taxon>Cantharellales</taxon>
        <taxon>Botryobasidiaceae</taxon>
        <taxon>Botryobasidium</taxon>
    </lineage>
</organism>
<dbReference type="GO" id="GO:0004571">
    <property type="term" value="F:mannosyl-oligosaccharide 1,2-alpha-mannosidase activity"/>
    <property type="evidence" value="ECO:0007669"/>
    <property type="project" value="UniProtKB-EC"/>
</dbReference>
<dbReference type="GO" id="GO:0005975">
    <property type="term" value="P:carbohydrate metabolic process"/>
    <property type="evidence" value="ECO:0007669"/>
    <property type="project" value="InterPro"/>
</dbReference>
<feature type="disulfide bond" evidence="12">
    <location>
        <begin position="379"/>
        <end position="416"/>
    </location>
</feature>
<evidence type="ECO:0000256" key="2">
    <source>
        <dbReference type="ARBA" id="ARBA00004922"/>
    </source>
</evidence>
<dbReference type="HOGENOM" id="CLU_003818_0_2_1"/>
<feature type="compositionally biased region" description="Pro residues" evidence="14">
    <location>
        <begin position="77"/>
        <end position="90"/>
    </location>
</feature>
<feature type="active site" description="Proton donor" evidence="10">
    <location>
        <position position="185"/>
    </location>
</feature>
<keyword evidence="15" id="KW-0472">Membrane</keyword>
<feature type="active site" description="Proton donor" evidence="10">
    <location>
        <position position="430"/>
    </location>
</feature>
<keyword evidence="15" id="KW-1133">Transmembrane helix</keyword>
<accession>A0A067M4A6</accession>
<dbReference type="GO" id="GO:0005783">
    <property type="term" value="C:endoplasmic reticulum"/>
    <property type="evidence" value="ECO:0007669"/>
    <property type="project" value="TreeGrafter"/>
</dbReference>
<dbReference type="GO" id="GO:0036503">
    <property type="term" value="P:ERAD pathway"/>
    <property type="evidence" value="ECO:0007669"/>
    <property type="project" value="UniProtKB-ARBA"/>
</dbReference>
<keyword evidence="5 13" id="KW-0378">Hydrolase</keyword>
<dbReference type="EMBL" id="KL198077">
    <property type="protein sequence ID" value="KDQ09550.1"/>
    <property type="molecule type" value="Genomic_DNA"/>
</dbReference>
<evidence type="ECO:0000256" key="6">
    <source>
        <dbReference type="ARBA" id="ARBA00022837"/>
    </source>
</evidence>
<dbReference type="InterPro" id="IPR001382">
    <property type="entry name" value="Glyco_hydro_47"/>
</dbReference>
<dbReference type="Pfam" id="PF01532">
    <property type="entry name" value="Glyco_hydro_47"/>
    <property type="match status" value="1"/>
</dbReference>
<evidence type="ECO:0000256" key="9">
    <source>
        <dbReference type="ARBA" id="ARBA00048605"/>
    </source>
</evidence>
<feature type="active site" evidence="10">
    <location>
        <position position="315"/>
    </location>
</feature>
<keyword evidence="7 12" id="KW-1015">Disulfide bond</keyword>
<sequence length="613" mass="68930">MLPTHLQPQAPATRPGFITGRWCTRVTCLSFFVIFVLVGLFSWPSDSSFDLPFRPTSPGRPAEEHIEHPHDDDRPPPFRPPPQKPPPKPAHGPFTAAKSWEARAEAVKQSFVHAYHSYEAGAFGADELKPLTNESVINFNGWGVTIIDSLDTMLLMGLTAEFDRGLAHVESLDILNYDSLAPFFETVIRYLGGLLSAYALSGEPILLQRADELGKSLLPVFGTASGLPRYGVNPKTGVKSTGSNALLAELGSCQMEYKYLAHLTKNKAYWDAMEKIVDLMKASQDKGQSAMWATYWNTDNGRQIVGHVTIGGLSDSAYEYVLKQYLMSGKTEKRLLKMYLDYMNEVLETMLFVSPTRHLLYVSDLLHGKPTHKLEHLSCFFPGLLALGVHSLSDDELPPKMRELHAWAAEGLATTCWLQYADSPTGLGPEDVRFDAWSDGKGELKGRWLDVVREWEKTGRKDGAFGVGGAPLGVKGGEPVIEANGEERDYRLLGTQYLLRPEVGTIESIYLMWLTTGDIKWRERGWGIYQAIETYTKAPYGYACVNDVEMVPPKRFDSMPSYFFAETLKYLYLLFQEDTHWSLDKYVFNTEAHPIPVFRWRQQEMEAFKIPAA</sequence>
<evidence type="ECO:0000256" key="4">
    <source>
        <dbReference type="ARBA" id="ARBA00022723"/>
    </source>
</evidence>
<dbReference type="AlphaFoldDB" id="A0A067M4A6"/>
<dbReference type="InterPro" id="IPR050749">
    <property type="entry name" value="Glycosyl_Hydrolase_47"/>
</dbReference>
<dbReference type="OrthoDB" id="8118055at2759"/>
<comment type="catalytic activity">
    <reaction evidence="9">
        <text>N(4)-(alpha-D-Man-(1-&gt;2)-alpha-D-Man-(1-&gt;2)-alpha-D-Man-(1-&gt;3)-[alpha-D-Man-(1-&gt;2)-alpha-D-Man-(1-&gt;3)-[alpha-D-Man-(1-&gt;2)-alpha-D-Man-(1-&gt;6)]-alpha-D-Man-(1-&gt;6)]-beta-D-Man-(1-&gt;4)-beta-D-GlcNAc-(1-&gt;4)-beta-D-GlcNAc)-L-asparaginyl-[protein] (N-glucan mannose isomer 9A1,2,3B1,2,3) + 4 H2O = N(4)-(alpha-D-Man-(1-&gt;3)-[alpha-D-Man-(1-&gt;3)-[alpha-D-Man-(1-&gt;6)]-alpha-D-Man-(1-&gt;6)]-beta-D-Man-(1-&gt;4)-beta-D-GlcNAc-(1-&gt;4)-beta-D-GlcNAc)-L-asparaginyl-[protein] (N-glucan mannose isomer 5A1,2) + 4 beta-D-mannose</text>
        <dbReference type="Rhea" id="RHEA:56008"/>
        <dbReference type="Rhea" id="RHEA-COMP:14356"/>
        <dbReference type="Rhea" id="RHEA-COMP:14367"/>
        <dbReference type="ChEBI" id="CHEBI:15377"/>
        <dbReference type="ChEBI" id="CHEBI:28563"/>
        <dbReference type="ChEBI" id="CHEBI:59087"/>
        <dbReference type="ChEBI" id="CHEBI:139493"/>
        <dbReference type="EC" id="3.2.1.113"/>
    </reaction>
</comment>
<keyword evidence="6 11" id="KW-0106">Calcium</keyword>
<dbReference type="PANTHER" id="PTHR11742:SF55">
    <property type="entry name" value="ENDOPLASMIC RETICULUM MANNOSYL-OLIGOSACCHARIDE 1,2-ALPHA-MANNOSIDASE"/>
    <property type="match status" value="1"/>
</dbReference>
<dbReference type="STRING" id="930990.A0A067M4A6"/>
<feature type="transmembrane region" description="Helical" evidence="15">
    <location>
        <begin position="22"/>
        <end position="43"/>
    </location>
</feature>
<dbReference type="InterPro" id="IPR036026">
    <property type="entry name" value="Seven-hairpin_glycosidases"/>
</dbReference>
<proteinExistence type="inferred from homology"/>
<evidence type="ECO:0000256" key="3">
    <source>
        <dbReference type="ARBA" id="ARBA00007658"/>
    </source>
</evidence>
<comment type="similarity">
    <text evidence="3 13">Belongs to the glycosyl hydrolase 47 family.</text>
</comment>
<dbReference type="GO" id="GO:0005509">
    <property type="term" value="F:calcium ion binding"/>
    <property type="evidence" value="ECO:0007669"/>
    <property type="project" value="InterPro"/>
</dbReference>
<feature type="region of interest" description="Disordered" evidence="14">
    <location>
        <begin position="54"/>
        <end position="95"/>
    </location>
</feature>
<dbReference type="InParanoid" id="A0A067M4A6"/>
<dbReference type="PRINTS" id="PR00747">
    <property type="entry name" value="GLYHDRLASE47"/>
</dbReference>
<evidence type="ECO:0000256" key="7">
    <source>
        <dbReference type="ARBA" id="ARBA00023157"/>
    </source>
</evidence>
<protein>
    <recommendedName>
        <fullName evidence="13">alpha-1,2-Mannosidase</fullName>
        <ecNumber evidence="13">3.2.1.-</ecNumber>
    </recommendedName>
</protein>
<evidence type="ECO:0000256" key="14">
    <source>
        <dbReference type="SAM" id="MobiDB-lite"/>
    </source>
</evidence>
<evidence type="ECO:0000256" key="11">
    <source>
        <dbReference type="PIRSR" id="PIRSR601382-2"/>
    </source>
</evidence>
<name>A0A067M4A6_BOTB1</name>
<evidence type="ECO:0000313" key="16">
    <source>
        <dbReference type="EMBL" id="KDQ09550.1"/>
    </source>
</evidence>
<evidence type="ECO:0000256" key="12">
    <source>
        <dbReference type="PIRSR" id="PIRSR601382-3"/>
    </source>
</evidence>
<evidence type="ECO:0000313" key="17">
    <source>
        <dbReference type="Proteomes" id="UP000027195"/>
    </source>
</evidence>
<feature type="compositionally biased region" description="Basic and acidic residues" evidence="14">
    <location>
        <begin position="61"/>
        <end position="76"/>
    </location>
</feature>
<feature type="binding site" evidence="11">
    <location>
        <position position="590"/>
    </location>
    <ligand>
        <name>Ca(2+)</name>
        <dbReference type="ChEBI" id="CHEBI:29108"/>
    </ligand>
</feature>